<dbReference type="SUPFAM" id="SSF51735">
    <property type="entry name" value="NAD(P)-binding Rossmann-fold domains"/>
    <property type="match status" value="1"/>
</dbReference>
<sequence>MGEALGHIFVLVGLLVCLALLVKCIRFSKCILLSFWRTVPSSLLPSMGQWAVNLLNGLSLNVVDLSALLHVFEGHLLSGLEICTAPVHYPRTQLSENTHSKDEARNRPFVESELARQGLNVILISRTLEKLQTIATEIEQTTGRSVKIIQTDFTKDDIYEYIKENLKGLEIGVLVNNVGMLPSNVPSHFLTTPDGIQVFVRTFSKALQVEYRKKGIIIQVLTPFAVSTSMTNHPDTSMMIKSADGFVKESLNYVMAGDEAYGSLAHEILGRFLNQTPSWIFYSKAFQRRLLNPTQKMSGCALDPKALSDKFFETIGKNWIPDPTMTWLLHLYPKNSCLYWAPKIQYADVEMSIREGNTTLLSGCCPLHREIMNLTFDREEPNWMRGGIWSDWFPLSHFVNYLVHLMCHYPTIPVLPKMQEPDLYNSNRYREIWARQNDPYRLYKIITFPKSLEAYSLNSKIKSLYSKLLRDLRPIHLELIQSWDCCSADKYVPLTSPRTLQEVAVRQLFVNARQKAEIELEAQQN</sequence>
<dbReference type="EC" id="1.1.1.62" evidence="3"/>
<dbReference type="Pfam" id="PF00106">
    <property type="entry name" value="adh_short"/>
    <property type="match status" value="1"/>
</dbReference>
<keyword evidence="1" id="KW-0443">Lipid metabolism</keyword>
<evidence type="ECO:0000256" key="2">
    <source>
        <dbReference type="ARBA" id="ARBA00023002"/>
    </source>
</evidence>
<organism evidence="5 6">
    <name type="scientific">Fukomys damarensis</name>
    <name type="common">Damaraland mole rat</name>
    <name type="synonym">Cryptomys damarensis</name>
    <dbReference type="NCBI Taxonomy" id="885580"/>
    <lineage>
        <taxon>Eukaryota</taxon>
        <taxon>Metazoa</taxon>
        <taxon>Chordata</taxon>
        <taxon>Craniata</taxon>
        <taxon>Vertebrata</taxon>
        <taxon>Euteleostomi</taxon>
        <taxon>Mammalia</taxon>
        <taxon>Eutheria</taxon>
        <taxon>Euarchontoglires</taxon>
        <taxon>Glires</taxon>
        <taxon>Rodentia</taxon>
        <taxon>Hystricomorpha</taxon>
        <taxon>Bathyergidae</taxon>
        <taxon>Fukomys</taxon>
    </lineage>
</organism>
<keyword evidence="1" id="KW-0444">Lipid biosynthesis</keyword>
<comment type="similarity">
    <text evidence="4">Belongs to the short-chain dehydrogenases/reductases (SDR) family. 17-beta-HSD 3 subfamily.</text>
</comment>
<keyword evidence="1" id="KW-0752">Steroid biosynthesis</keyword>
<dbReference type="PANTHER" id="PTHR43899:SF7">
    <property type="entry name" value="17-BETA-HYDROXYSTEROID DEHYDROGENASE TYPE 3"/>
    <property type="match status" value="1"/>
</dbReference>
<reference evidence="5 6" key="1">
    <citation type="submission" date="2013-11" db="EMBL/GenBank/DDBJ databases">
        <title>The Damaraland mole rat (Fukomys damarensis) genome and evolution of African mole rats.</title>
        <authorList>
            <person name="Gladyshev V.N."/>
            <person name="Fang X."/>
        </authorList>
    </citation>
    <scope>NUCLEOTIDE SEQUENCE [LARGE SCALE GENOMIC DNA]</scope>
    <source>
        <tissue evidence="5">Liver</tissue>
    </source>
</reference>
<dbReference type="STRING" id="885580.ENSFDAP00000000192"/>
<dbReference type="InterPro" id="IPR002347">
    <property type="entry name" value="SDR_fam"/>
</dbReference>
<gene>
    <name evidence="5" type="ORF">H920_10340</name>
</gene>
<evidence type="ECO:0000256" key="1">
    <source>
        <dbReference type="ARBA" id="ARBA00022955"/>
    </source>
</evidence>
<dbReference type="Gene3D" id="3.40.50.720">
    <property type="entry name" value="NAD(P)-binding Rossmann-like Domain"/>
    <property type="match status" value="1"/>
</dbReference>
<dbReference type="InterPro" id="IPR051019">
    <property type="entry name" value="VLCFA-Steroid_DH"/>
</dbReference>
<dbReference type="InterPro" id="IPR036291">
    <property type="entry name" value="NAD(P)-bd_dom_sf"/>
</dbReference>
<proteinExistence type="inferred from homology"/>
<evidence type="ECO:0000256" key="3">
    <source>
        <dbReference type="ARBA" id="ARBA00024072"/>
    </source>
</evidence>
<dbReference type="GO" id="GO:0047045">
    <property type="term" value="F:testosterone dehydrogenase (NADP+) activity"/>
    <property type="evidence" value="ECO:0007669"/>
    <property type="project" value="TreeGrafter"/>
</dbReference>
<dbReference type="EMBL" id="KN122776">
    <property type="protein sequence ID" value="KFO28479.1"/>
    <property type="molecule type" value="Genomic_DNA"/>
</dbReference>
<dbReference type="GO" id="GO:0004303">
    <property type="term" value="F:estradiol 17-beta-dehydrogenase [NAD(P)+] activity"/>
    <property type="evidence" value="ECO:0007669"/>
    <property type="project" value="UniProtKB-EC"/>
</dbReference>
<accession>A0A091D8M3</accession>
<name>A0A091D8M3_FUKDA</name>
<dbReference type="Proteomes" id="UP000028990">
    <property type="component" value="Unassembled WGS sequence"/>
</dbReference>
<protein>
    <recommendedName>
        <fullName evidence="3">17beta-estradiol 17-dehydrogenase</fullName>
        <ecNumber evidence="3">1.1.1.62</ecNumber>
    </recommendedName>
</protein>
<dbReference type="GO" id="GO:0005783">
    <property type="term" value="C:endoplasmic reticulum"/>
    <property type="evidence" value="ECO:0007669"/>
    <property type="project" value="TreeGrafter"/>
</dbReference>
<dbReference type="GO" id="GO:0006694">
    <property type="term" value="P:steroid biosynthetic process"/>
    <property type="evidence" value="ECO:0007669"/>
    <property type="project" value="UniProtKB-KW"/>
</dbReference>
<evidence type="ECO:0000313" key="5">
    <source>
        <dbReference type="EMBL" id="KFO28479.1"/>
    </source>
</evidence>
<evidence type="ECO:0000313" key="6">
    <source>
        <dbReference type="Proteomes" id="UP000028990"/>
    </source>
</evidence>
<evidence type="ECO:0000256" key="4">
    <source>
        <dbReference type="ARBA" id="ARBA00038261"/>
    </source>
</evidence>
<keyword evidence="6" id="KW-1185">Reference proteome</keyword>
<keyword evidence="2" id="KW-0560">Oxidoreductase</keyword>
<dbReference type="PANTHER" id="PTHR43899">
    <property type="entry name" value="RH59310P"/>
    <property type="match status" value="1"/>
</dbReference>
<dbReference type="AlphaFoldDB" id="A0A091D8M3"/>